<name>A0A1R3V531_9HYPH</name>
<dbReference type="STRING" id="1631249.BQ8794_190064"/>
<keyword evidence="2" id="KW-1185">Reference proteome</keyword>
<proteinExistence type="predicted"/>
<dbReference type="EMBL" id="FTPD01000011">
    <property type="protein sequence ID" value="SIT54930.1"/>
    <property type="molecule type" value="Genomic_DNA"/>
</dbReference>
<sequence length="95" mass="10283">MFYHLLLSGLAHVGDVAPPSNALGRFGTPEEDIAPVILFLATTRRRIKSLQAAVVAQHEADCAEQCVVLRVLANNYPRAQGGRDIAGLDERVAFI</sequence>
<evidence type="ECO:0000313" key="1">
    <source>
        <dbReference type="EMBL" id="SIT54930.1"/>
    </source>
</evidence>
<dbReference type="AlphaFoldDB" id="A0A1R3V531"/>
<protein>
    <submittedName>
        <fullName evidence="1">Uncharacterized protein</fullName>
    </submittedName>
</protein>
<organism evidence="1 2">
    <name type="scientific">Mesorhizobium prunaredense</name>
    <dbReference type="NCBI Taxonomy" id="1631249"/>
    <lineage>
        <taxon>Bacteria</taxon>
        <taxon>Pseudomonadati</taxon>
        <taxon>Pseudomonadota</taxon>
        <taxon>Alphaproteobacteria</taxon>
        <taxon>Hyphomicrobiales</taxon>
        <taxon>Phyllobacteriaceae</taxon>
        <taxon>Mesorhizobium</taxon>
    </lineage>
</organism>
<gene>
    <name evidence="1" type="ORF">BQ8794_190064</name>
</gene>
<dbReference type="Proteomes" id="UP000188388">
    <property type="component" value="Unassembled WGS sequence"/>
</dbReference>
<evidence type="ECO:0000313" key="2">
    <source>
        <dbReference type="Proteomes" id="UP000188388"/>
    </source>
</evidence>
<reference evidence="2" key="1">
    <citation type="submission" date="2017-01" db="EMBL/GenBank/DDBJ databases">
        <authorList>
            <person name="Brunel B."/>
        </authorList>
    </citation>
    <scope>NUCLEOTIDE SEQUENCE [LARGE SCALE GENOMIC DNA]</scope>
</reference>
<accession>A0A1R3V531</accession>